<dbReference type="Gene3D" id="1.10.357.10">
    <property type="entry name" value="Tetracycline Repressor, domain 2"/>
    <property type="match status" value="1"/>
</dbReference>
<dbReference type="SUPFAM" id="SSF46689">
    <property type="entry name" value="Homeodomain-like"/>
    <property type="match status" value="1"/>
</dbReference>
<evidence type="ECO:0000313" key="2">
    <source>
        <dbReference type="Proteomes" id="UP001157125"/>
    </source>
</evidence>
<organism evidence="1 2">
    <name type="scientific">Demequina litorisediminis</name>
    <dbReference type="NCBI Taxonomy" id="1849022"/>
    <lineage>
        <taxon>Bacteria</taxon>
        <taxon>Bacillati</taxon>
        <taxon>Actinomycetota</taxon>
        <taxon>Actinomycetes</taxon>
        <taxon>Micrococcales</taxon>
        <taxon>Demequinaceae</taxon>
        <taxon>Demequina</taxon>
    </lineage>
</organism>
<name>A0ABQ6IHG5_9MICO</name>
<gene>
    <name evidence="1" type="ORF">GCM10025876_28060</name>
</gene>
<dbReference type="InterPro" id="IPR009057">
    <property type="entry name" value="Homeodomain-like_sf"/>
</dbReference>
<sequence length="52" mass="5292">MGRVEGRTAEDTKRLILEAASRVVLRDGLAASLAAVAAEAGVSKGAALSLRL</sequence>
<dbReference type="EMBL" id="BSUN01000001">
    <property type="protein sequence ID" value="GMA36602.1"/>
    <property type="molecule type" value="Genomic_DNA"/>
</dbReference>
<evidence type="ECO:0000313" key="1">
    <source>
        <dbReference type="EMBL" id="GMA36602.1"/>
    </source>
</evidence>
<accession>A0ABQ6IHG5</accession>
<dbReference type="Proteomes" id="UP001157125">
    <property type="component" value="Unassembled WGS sequence"/>
</dbReference>
<reference evidence="2" key="1">
    <citation type="journal article" date="2019" name="Int. J. Syst. Evol. Microbiol.">
        <title>The Global Catalogue of Microorganisms (GCM) 10K type strain sequencing project: providing services to taxonomists for standard genome sequencing and annotation.</title>
        <authorList>
            <consortium name="The Broad Institute Genomics Platform"/>
            <consortium name="The Broad Institute Genome Sequencing Center for Infectious Disease"/>
            <person name="Wu L."/>
            <person name="Ma J."/>
        </authorList>
    </citation>
    <scope>NUCLEOTIDE SEQUENCE [LARGE SCALE GENOMIC DNA]</scope>
    <source>
        <strain evidence="2">NBRC 112299</strain>
    </source>
</reference>
<keyword evidence="2" id="KW-1185">Reference proteome</keyword>
<comment type="caution">
    <text evidence="1">The sequence shown here is derived from an EMBL/GenBank/DDBJ whole genome shotgun (WGS) entry which is preliminary data.</text>
</comment>
<proteinExistence type="predicted"/>
<evidence type="ECO:0008006" key="3">
    <source>
        <dbReference type="Google" id="ProtNLM"/>
    </source>
</evidence>
<protein>
    <recommendedName>
        <fullName evidence="3">TetR family transcriptional regulator</fullName>
    </recommendedName>
</protein>